<dbReference type="SMART" id="SM00388">
    <property type="entry name" value="HisKA"/>
    <property type="match status" value="1"/>
</dbReference>
<dbReference type="PROSITE" id="PS50109">
    <property type="entry name" value="HIS_KIN"/>
    <property type="match status" value="1"/>
</dbReference>
<dbReference type="EMBL" id="JBHFNS010000018">
    <property type="protein sequence ID" value="MFB2934418.1"/>
    <property type="molecule type" value="Genomic_DNA"/>
</dbReference>
<evidence type="ECO:0000256" key="9">
    <source>
        <dbReference type="ARBA" id="ARBA00023012"/>
    </source>
</evidence>
<dbReference type="SUPFAM" id="SSF52172">
    <property type="entry name" value="CheY-like"/>
    <property type="match status" value="1"/>
</dbReference>
<dbReference type="Pfam" id="PF00512">
    <property type="entry name" value="HisKA"/>
    <property type="match status" value="1"/>
</dbReference>
<dbReference type="PANTHER" id="PTHR43547:SF2">
    <property type="entry name" value="HYBRID SIGNAL TRANSDUCTION HISTIDINE KINASE C"/>
    <property type="match status" value="1"/>
</dbReference>
<dbReference type="Pfam" id="PF00072">
    <property type="entry name" value="Response_reg"/>
    <property type="match status" value="1"/>
</dbReference>
<evidence type="ECO:0000256" key="6">
    <source>
        <dbReference type="ARBA" id="ARBA00022692"/>
    </source>
</evidence>
<dbReference type="SMART" id="SM00448">
    <property type="entry name" value="REC"/>
    <property type="match status" value="1"/>
</dbReference>
<organism evidence="15 16">
    <name type="scientific">Floridaenema fluviatile BLCC-F154</name>
    <dbReference type="NCBI Taxonomy" id="3153640"/>
    <lineage>
        <taxon>Bacteria</taxon>
        <taxon>Bacillati</taxon>
        <taxon>Cyanobacteriota</taxon>
        <taxon>Cyanophyceae</taxon>
        <taxon>Oscillatoriophycideae</taxon>
        <taxon>Aerosakkonematales</taxon>
        <taxon>Aerosakkonemataceae</taxon>
        <taxon>Floridanema</taxon>
        <taxon>Floridanema fluviatile</taxon>
    </lineage>
</organism>
<dbReference type="PROSITE" id="PS50110">
    <property type="entry name" value="RESPONSE_REGULATORY"/>
    <property type="match status" value="1"/>
</dbReference>
<evidence type="ECO:0000259" key="13">
    <source>
        <dbReference type="PROSITE" id="PS50109"/>
    </source>
</evidence>
<dbReference type="InterPro" id="IPR005467">
    <property type="entry name" value="His_kinase_dom"/>
</dbReference>
<dbReference type="Gene3D" id="3.30.565.10">
    <property type="entry name" value="Histidine kinase-like ATPase, C-terminal domain"/>
    <property type="match status" value="1"/>
</dbReference>
<keyword evidence="4" id="KW-1003">Cell membrane</keyword>
<reference evidence="15 16" key="1">
    <citation type="submission" date="2024-09" db="EMBL/GenBank/DDBJ databases">
        <title>Floridaenema gen nov. (Aerosakkonemataceae, Aerosakkonematales ord. nov., Cyanobacteria) from benthic tropical and subtropical fresh waters, with the description of four new species.</title>
        <authorList>
            <person name="Moretto J.A."/>
            <person name="Berthold D.E."/>
            <person name="Lefler F.W."/>
            <person name="Huang I.-S."/>
            <person name="Laughinghouse H. IV."/>
        </authorList>
    </citation>
    <scope>NUCLEOTIDE SEQUENCE [LARGE SCALE GENOMIC DNA]</scope>
    <source>
        <strain evidence="15 16">BLCC-F154</strain>
    </source>
</reference>
<keyword evidence="15" id="KW-0067">ATP-binding</keyword>
<keyword evidence="7" id="KW-0808">Transferase</keyword>
<dbReference type="PANTHER" id="PTHR43547">
    <property type="entry name" value="TWO-COMPONENT HISTIDINE KINASE"/>
    <property type="match status" value="1"/>
</dbReference>
<evidence type="ECO:0000256" key="12">
    <source>
        <dbReference type="SAM" id="Phobius"/>
    </source>
</evidence>
<comment type="caution">
    <text evidence="15">The sequence shown here is derived from an EMBL/GenBank/DDBJ whole genome shotgun (WGS) entry which is preliminary data.</text>
</comment>
<dbReference type="InterPro" id="IPR036890">
    <property type="entry name" value="HATPase_C_sf"/>
</dbReference>
<evidence type="ECO:0000256" key="8">
    <source>
        <dbReference type="ARBA" id="ARBA00022989"/>
    </source>
</evidence>
<dbReference type="InterPro" id="IPR003594">
    <property type="entry name" value="HATPase_dom"/>
</dbReference>
<dbReference type="RefSeq" id="WP_413255942.1">
    <property type="nucleotide sequence ID" value="NZ_JBHFNS010000018.1"/>
</dbReference>
<name>A0ABV4Y7B4_9CYAN</name>
<comment type="subcellular location">
    <subcellularLocation>
        <location evidence="2">Cell membrane</location>
        <topology evidence="2">Multi-pass membrane protein</topology>
    </subcellularLocation>
</comment>
<evidence type="ECO:0000313" key="15">
    <source>
        <dbReference type="EMBL" id="MFB2934418.1"/>
    </source>
</evidence>
<dbReference type="InterPro" id="IPR003661">
    <property type="entry name" value="HisK_dim/P_dom"/>
</dbReference>
<evidence type="ECO:0000259" key="14">
    <source>
        <dbReference type="PROSITE" id="PS50110"/>
    </source>
</evidence>
<evidence type="ECO:0000256" key="7">
    <source>
        <dbReference type="ARBA" id="ARBA00022777"/>
    </source>
</evidence>
<feature type="domain" description="Response regulatory" evidence="14">
    <location>
        <begin position="651"/>
        <end position="769"/>
    </location>
</feature>
<keyword evidence="8 12" id="KW-1133">Transmembrane helix</keyword>
<dbReference type="CDD" id="cd17580">
    <property type="entry name" value="REC_2_DhkD-like"/>
    <property type="match status" value="1"/>
</dbReference>
<protein>
    <recommendedName>
        <fullName evidence="3">histidine kinase</fullName>
        <ecNumber evidence="3">2.7.13.3</ecNumber>
    </recommendedName>
</protein>
<evidence type="ECO:0000256" key="3">
    <source>
        <dbReference type="ARBA" id="ARBA00012438"/>
    </source>
</evidence>
<keyword evidence="16" id="KW-1185">Reference proteome</keyword>
<keyword evidence="5 11" id="KW-0597">Phosphoprotein</keyword>
<evidence type="ECO:0000256" key="4">
    <source>
        <dbReference type="ARBA" id="ARBA00022475"/>
    </source>
</evidence>
<feature type="domain" description="Histidine kinase" evidence="13">
    <location>
        <begin position="393"/>
        <end position="625"/>
    </location>
</feature>
<dbReference type="Gene3D" id="3.30.450.20">
    <property type="entry name" value="PAS domain"/>
    <property type="match status" value="1"/>
</dbReference>
<keyword evidence="15" id="KW-0547">Nucleotide-binding</keyword>
<accession>A0ABV4Y7B4</accession>
<gene>
    <name evidence="15" type="ORF">ACE1B6_03995</name>
</gene>
<dbReference type="CDD" id="cd16922">
    <property type="entry name" value="HATPase_EvgS-ArcB-TorS-like"/>
    <property type="match status" value="1"/>
</dbReference>
<dbReference type="InterPro" id="IPR004358">
    <property type="entry name" value="Sig_transdc_His_kin-like_C"/>
</dbReference>
<evidence type="ECO:0000313" key="16">
    <source>
        <dbReference type="Proteomes" id="UP001576776"/>
    </source>
</evidence>
<keyword evidence="7" id="KW-0418">Kinase</keyword>
<dbReference type="SUPFAM" id="SSF55874">
    <property type="entry name" value="ATPase domain of HSP90 chaperone/DNA topoisomerase II/histidine kinase"/>
    <property type="match status" value="1"/>
</dbReference>
<dbReference type="EC" id="2.7.13.3" evidence="3"/>
<evidence type="ECO:0000256" key="2">
    <source>
        <dbReference type="ARBA" id="ARBA00004651"/>
    </source>
</evidence>
<dbReference type="InterPro" id="IPR033479">
    <property type="entry name" value="dCache_1"/>
</dbReference>
<dbReference type="Gene3D" id="1.10.287.130">
    <property type="match status" value="1"/>
</dbReference>
<feature type="modified residue" description="4-aspartylphosphate" evidence="11">
    <location>
        <position position="700"/>
    </location>
</feature>
<dbReference type="InterPro" id="IPR011006">
    <property type="entry name" value="CheY-like_superfamily"/>
</dbReference>
<keyword evidence="6 12" id="KW-0812">Transmembrane</keyword>
<evidence type="ECO:0000256" key="10">
    <source>
        <dbReference type="ARBA" id="ARBA00023136"/>
    </source>
</evidence>
<dbReference type="SMART" id="SM00387">
    <property type="entry name" value="HATPase_c"/>
    <property type="match status" value="1"/>
</dbReference>
<dbReference type="SUPFAM" id="SSF47384">
    <property type="entry name" value="Homodimeric domain of signal transducing histidine kinase"/>
    <property type="match status" value="1"/>
</dbReference>
<sequence length="777" mass="85340">MPKINTNQTSKTSSERALSLRWHLILLIAGSLLPVVLFAVAIVYKLSQQEQATSERRTLLAARNLAVTVEREIASTSRTLQALATSEQLDQGDLKTFYSQLKRVTQTQPTWLTAILLSPDGRQLVNSKRPLGEPLPPAIDRDSLRRLTRKRHTVVGNLTTGPQGNLAFPVRVPAMRNGKLRYILTAVITPTALASIIEEQSPLEGEWTRTVVNHRGVVVARTRNPELFVGKQGTPSFLKRTGESKEGVYRDTTLEGEQVYVAFSRIEKLGWTVAVTVPVKVIQGPSQAAMWLVMGSGLVLLLVSGTGAIVLARQISRSITLSAAAAEALAKGEQPQIQPSPIKEVALLGKSLEFSANLLSQREQDLAENLLRAEAAREEAEAANRIKDEFLAVLSHELRTPLNPILGWSKLLRSGRLDATKTNYALETIERNAKLQTQLIEDLLDVSRILQGKLNLQMLVVDLAWTINAALETVRLAAQAKSIQIEVLLDPIDGKVLGDAGRLQQVVWNLVSNAVKFTPEKGRIKIRLQQVEKNKNNYQDSDSSVQSYAQITVSDTGKGISPQFLPHVFEYFRQADSTTTRTFGGLGLGLAIVRHLVELHGGTVRADSPGEGQGATFTVQLPLLEKKELYEEMEDPSGPLSIADYPLAKVTVLLVDDEEDARDVVEFTLQQAGAKVIIAQSAREAVELFSQSKIDVLVSDIGMPLMDGYMLIRQIRNMPVEQGSQVPAIALTAYAGEVDRQQAFSAGFQQHISKPVHPEKLIKAIVNLTKMSAKVHF</sequence>
<keyword evidence="9" id="KW-0902">Two-component regulatory system</keyword>
<dbReference type="GO" id="GO:0005524">
    <property type="term" value="F:ATP binding"/>
    <property type="evidence" value="ECO:0007669"/>
    <property type="project" value="UniProtKB-KW"/>
</dbReference>
<dbReference type="Pfam" id="PF02518">
    <property type="entry name" value="HATPase_c"/>
    <property type="match status" value="1"/>
</dbReference>
<dbReference type="Pfam" id="PF02743">
    <property type="entry name" value="dCache_1"/>
    <property type="match status" value="1"/>
</dbReference>
<dbReference type="Proteomes" id="UP001576776">
    <property type="component" value="Unassembled WGS sequence"/>
</dbReference>
<dbReference type="PRINTS" id="PR00344">
    <property type="entry name" value="BCTRLSENSOR"/>
</dbReference>
<dbReference type="InterPro" id="IPR036097">
    <property type="entry name" value="HisK_dim/P_sf"/>
</dbReference>
<evidence type="ECO:0000256" key="1">
    <source>
        <dbReference type="ARBA" id="ARBA00000085"/>
    </source>
</evidence>
<dbReference type="CDD" id="cd00082">
    <property type="entry name" value="HisKA"/>
    <property type="match status" value="1"/>
</dbReference>
<dbReference type="InterPro" id="IPR001789">
    <property type="entry name" value="Sig_transdc_resp-reg_receiver"/>
</dbReference>
<evidence type="ECO:0000256" key="5">
    <source>
        <dbReference type="ARBA" id="ARBA00022553"/>
    </source>
</evidence>
<dbReference type="CDD" id="cd18774">
    <property type="entry name" value="PDC2_HK_sensor"/>
    <property type="match status" value="1"/>
</dbReference>
<dbReference type="Gene3D" id="3.40.50.2300">
    <property type="match status" value="1"/>
</dbReference>
<comment type="catalytic activity">
    <reaction evidence="1">
        <text>ATP + protein L-histidine = ADP + protein N-phospho-L-histidine.</text>
        <dbReference type="EC" id="2.7.13.3"/>
    </reaction>
</comment>
<feature type="transmembrane region" description="Helical" evidence="12">
    <location>
        <begin position="288"/>
        <end position="312"/>
    </location>
</feature>
<evidence type="ECO:0000256" key="11">
    <source>
        <dbReference type="PROSITE-ProRule" id="PRU00169"/>
    </source>
</evidence>
<keyword evidence="10 12" id="KW-0472">Membrane</keyword>
<feature type="transmembrane region" description="Helical" evidence="12">
    <location>
        <begin position="20"/>
        <end position="44"/>
    </location>
</feature>
<proteinExistence type="predicted"/>